<evidence type="ECO:0000256" key="1">
    <source>
        <dbReference type="SAM" id="MobiDB-lite"/>
    </source>
</evidence>
<proteinExistence type="evidence at transcript level"/>
<dbReference type="AlphaFoldDB" id="A0A069DRM2"/>
<protein>
    <submittedName>
        <fullName evidence="3">Uncharacterized protein</fullName>
    </submittedName>
</protein>
<organism evidence="3">
    <name type="scientific">Panstrongylus megistus</name>
    <dbReference type="NCBI Taxonomy" id="65343"/>
    <lineage>
        <taxon>Eukaryota</taxon>
        <taxon>Metazoa</taxon>
        <taxon>Ecdysozoa</taxon>
        <taxon>Arthropoda</taxon>
        <taxon>Hexapoda</taxon>
        <taxon>Insecta</taxon>
        <taxon>Pterygota</taxon>
        <taxon>Neoptera</taxon>
        <taxon>Paraneoptera</taxon>
        <taxon>Hemiptera</taxon>
        <taxon>Heteroptera</taxon>
        <taxon>Panheteroptera</taxon>
        <taxon>Cimicomorpha</taxon>
        <taxon>Reduviidae</taxon>
        <taxon>Triatominae</taxon>
        <taxon>Panstrongylus</taxon>
    </lineage>
</organism>
<feature type="transmembrane region" description="Helical" evidence="2">
    <location>
        <begin position="230"/>
        <end position="252"/>
    </location>
</feature>
<keyword evidence="2" id="KW-0812">Transmembrane</keyword>
<sequence>LERDNVCKQELFVGQGNRSSIIVKHWGKLDDWDGKKDFECTFYVKANFQLGLFAVIQKMNLRREKDTDHCIDYIKFRHGEKKKIWMVPKWIKSDKKDESWSSPICGKVERLEEPLTAGPDATSISKETDLAPHAYQQPEGEIEVKLHISKQKLQEYSLEDLSLVIAFTSYTRCKVDMGAYKSCGHDTCIYKDYFDDKIVNCPFINCMDESACPNFVLDDNEGSGFLNTKVTIAAVSSIFVSFFLFLGCIMLCRYMEIMCWSRNNNVDRGTELSQVEPTAPPLPSPDKDLPPAYETLFPDG</sequence>
<evidence type="ECO:0000313" key="3">
    <source>
        <dbReference type="EMBL" id="JAC86575.1"/>
    </source>
</evidence>
<keyword evidence="2" id="KW-0472">Membrane</keyword>
<accession>A0A069DRM2</accession>
<name>A0A069DRM2_9HEMI</name>
<reference evidence="3" key="1">
    <citation type="journal article" date="2015" name="J. Med. Entomol.">
        <title>A Deep Insight Into the Sialotranscriptome of the Chagas Disease Vector, Panstrongylus megistus (Hemiptera: Heteroptera).</title>
        <authorList>
            <person name="Ribeiro J.M."/>
            <person name="Schwarz A."/>
            <person name="Francischetti I.M."/>
        </authorList>
    </citation>
    <scope>NUCLEOTIDE SEQUENCE</scope>
    <source>
        <tissue evidence="3">Salivary glands</tissue>
    </source>
</reference>
<dbReference type="EMBL" id="GBGD01002314">
    <property type="protein sequence ID" value="JAC86575.1"/>
    <property type="molecule type" value="mRNA"/>
</dbReference>
<feature type="region of interest" description="Disordered" evidence="1">
    <location>
        <begin position="271"/>
        <end position="300"/>
    </location>
</feature>
<feature type="non-terminal residue" evidence="3">
    <location>
        <position position="1"/>
    </location>
</feature>
<evidence type="ECO:0000256" key="2">
    <source>
        <dbReference type="SAM" id="Phobius"/>
    </source>
</evidence>
<keyword evidence="2" id="KW-1133">Transmembrane helix</keyword>